<evidence type="ECO:0000313" key="2">
    <source>
        <dbReference type="Proteomes" id="UP000024816"/>
    </source>
</evidence>
<dbReference type="PATRIC" id="fig|1280952.3.peg.1620"/>
<dbReference type="Proteomes" id="UP000024816">
    <property type="component" value="Unassembled WGS sequence"/>
</dbReference>
<name>A0A059FF47_9PROT</name>
<dbReference type="AlphaFoldDB" id="A0A059FF47"/>
<organism evidence="1 2">
    <name type="scientific">Hyphomonas jannaschiana VP2</name>
    <dbReference type="NCBI Taxonomy" id="1280952"/>
    <lineage>
        <taxon>Bacteria</taxon>
        <taxon>Pseudomonadati</taxon>
        <taxon>Pseudomonadota</taxon>
        <taxon>Alphaproteobacteria</taxon>
        <taxon>Hyphomonadales</taxon>
        <taxon>Hyphomonadaceae</taxon>
        <taxon>Hyphomonas</taxon>
    </lineage>
</organism>
<comment type="caution">
    <text evidence="1">The sequence shown here is derived from an EMBL/GenBank/DDBJ whole genome shotgun (WGS) entry which is preliminary data.</text>
</comment>
<dbReference type="STRING" id="1280952.HJA_08152"/>
<evidence type="ECO:0000313" key="1">
    <source>
        <dbReference type="EMBL" id="KCZ89254.1"/>
    </source>
</evidence>
<keyword evidence="2" id="KW-1185">Reference proteome</keyword>
<proteinExistence type="predicted"/>
<sequence>MEGGKRLEYGNVQILPVRPESAPQPPAATGDNLRYAEFECRWAGDPTVLEDVILARVDWGPFEVTCRPHPRTEDKCLCTVFYFGPLRERPHLMASFWHVMERFPFYLGDARKTENRMRAYQPSAESVSV</sequence>
<dbReference type="EMBL" id="ARYJ01000004">
    <property type="protein sequence ID" value="KCZ89254.1"/>
    <property type="molecule type" value="Genomic_DNA"/>
</dbReference>
<reference evidence="1 2" key="1">
    <citation type="journal article" date="2014" name="Antonie Van Leeuwenhoek">
        <title>Hyphomonas beringensis sp. nov. and Hyphomonas chukchiensis sp. nov., isolated from surface seawater of the Bering Sea and Chukchi Sea.</title>
        <authorList>
            <person name="Li C."/>
            <person name="Lai Q."/>
            <person name="Li G."/>
            <person name="Dong C."/>
            <person name="Wang J."/>
            <person name="Liao Y."/>
            <person name="Shao Z."/>
        </authorList>
    </citation>
    <scope>NUCLEOTIDE SEQUENCE [LARGE SCALE GENOMIC DNA]</scope>
    <source>
        <strain evidence="1 2">VP2</strain>
    </source>
</reference>
<gene>
    <name evidence="1" type="ORF">HJA_08152</name>
</gene>
<protein>
    <submittedName>
        <fullName evidence="1">Uncharacterized protein</fullName>
    </submittedName>
</protein>
<accession>A0A059FF47</accession>